<dbReference type="Pfam" id="PF14113">
    <property type="entry name" value="Tae4"/>
    <property type="match status" value="1"/>
</dbReference>
<dbReference type="EMBL" id="JAFVMF010000012">
    <property type="protein sequence ID" value="MBO1360596.1"/>
    <property type="molecule type" value="Genomic_DNA"/>
</dbReference>
<proteinExistence type="predicted"/>
<accession>A0ABS3LXE4</accession>
<comment type="caution">
    <text evidence="1">The sequence shown here is derived from an EMBL/GenBank/DDBJ whole genome shotgun (WGS) entry which is preliminary data.</text>
</comment>
<evidence type="ECO:0000313" key="2">
    <source>
        <dbReference type="Proteomes" id="UP000664771"/>
    </source>
</evidence>
<dbReference type="RefSeq" id="WP_207881859.1">
    <property type="nucleotide sequence ID" value="NZ_JAFVMF010000012.1"/>
</dbReference>
<evidence type="ECO:0000313" key="1">
    <source>
        <dbReference type="EMBL" id="MBO1360596.1"/>
    </source>
</evidence>
<protein>
    <submittedName>
        <fullName evidence="1">Uncharacterized protein</fullName>
    </submittedName>
</protein>
<dbReference type="InterPro" id="IPR025562">
    <property type="entry name" value="Tae4"/>
</dbReference>
<name>A0ABS3LXE4_9PROT</name>
<reference evidence="1 2" key="1">
    <citation type="submission" date="2021-03" db="EMBL/GenBank/DDBJ databases">
        <title>The complete genome sequence of Acetobacter sacchari TBRC 11175.</title>
        <authorList>
            <person name="Charoenyingcharoen P."/>
            <person name="Yukphan P."/>
        </authorList>
    </citation>
    <scope>NUCLEOTIDE SEQUENCE [LARGE SCALE GENOMIC DNA]</scope>
    <source>
        <strain evidence="1 2">TBRC 11175</strain>
    </source>
</reference>
<gene>
    <name evidence="1" type="ORF">J2D73_12435</name>
</gene>
<keyword evidence="2" id="KW-1185">Reference proteome</keyword>
<dbReference type="Proteomes" id="UP000664771">
    <property type="component" value="Unassembled WGS sequence"/>
</dbReference>
<dbReference type="Gene3D" id="3.90.1720.70">
    <property type="match status" value="1"/>
</dbReference>
<sequence>MTRRALPSFDRLVANYPYRQTVLALKHMIGGSADDTTAPPADQWLGGASGDTCTLRMSRAFNYSGAHIPQPAQHMVTVRGADRLRYGFRAREFDAWVRSYYGPPDIEVKGKPVSREKFRGKVGFISFDITFGLNPDGRTRATGHIDLWDGVTFFDEINGISRPDRDFSMSRTEWRYGSRQGKPICHGSDERRMSRAYGLLRRVSF</sequence>
<organism evidence="1 2">
    <name type="scientific">Acetobacter sacchari</name>
    <dbReference type="NCBI Taxonomy" id="2661687"/>
    <lineage>
        <taxon>Bacteria</taxon>
        <taxon>Pseudomonadati</taxon>
        <taxon>Pseudomonadota</taxon>
        <taxon>Alphaproteobacteria</taxon>
        <taxon>Acetobacterales</taxon>
        <taxon>Acetobacteraceae</taxon>
        <taxon>Acetobacter</taxon>
    </lineage>
</organism>